<gene>
    <name evidence="5" type="ORF">CtesDRAFT_PD2358</name>
</gene>
<evidence type="ECO:0000313" key="5">
    <source>
        <dbReference type="EMBL" id="EED67412.1"/>
    </source>
</evidence>
<dbReference type="GO" id="GO:0009307">
    <property type="term" value="P:DNA restriction-modification system"/>
    <property type="evidence" value="ECO:0007669"/>
    <property type="project" value="UniProtKB-KW"/>
</dbReference>
<dbReference type="GO" id="GO:0003886">
    <property type="term" value="F:DNA (cytosine-5-)-methyltransferase activity"/>
    <property type="evidence" value="ECO:0007669"/>
    <property type="project" value="UniProtKB-EC"/>
</dbReference>
<reference evidence="5 6" key="1">
    <citation type="journal article" date="2004" name="Appl. Environ. Microbiol.">
        <title>Mineralization of individual congeners of linear alkylbenzenesulfonate by defined pairs of heterotrophic bacteria.</title>
        <authorList>
            <person name="Schleheck D."/>
            <person name="Knepper T.P."/>
            <person name="Fischer K."/>
            <person name="Cook A.M."/>
        </authorList>
    </citation>
    <scope>NUCLEOTIDE SEQUENCE [LARGE SCALE GENOMIC DNA]</scope>
    <source>
        <strain evidence="6">DSM 14576 / KF-1</strain>
    </source>
</reference>
<evidence type="ECO:0000256" key="2">
    <source>
        <dbReference type="ARBA" id="ARBA00022679"/>
    </source>
</evidence>
<dbReference type="RefSeq" id="WP_003055021.1">
    <property type="nucleotide sequence ID" value="NZ_AAUJ02000001.1"/>
</dbReference>
<dbReference type="GO" id="GO:0032259">
    <property type="term" value="P:methylation"/>
    <property type="evidence" value="ECO:0007669"/>
    <property type="project" value="UniProtKB-KW"/>
</dbReference>
<name>B7WTK6_COMTK</name>
<dbReference type="AlphaFoldDB" id="B7WTK6"/>
<accession>B7WTK6</accession>
<dbReference type="InterPro" id="IPR001525">
    <property type="entry name" value="C5_MeTfrase"/>
</dbReference>
<protein>
    <submittedName>
        <fullName evidence="5">C-5 cytosine-specific DNA methylase</fullName>
    </submittedName>
</protein>
<dbReference type="InterPro" id="IPR029063">
    <property type="entry name" value="SAM-dependent_MTases_sf"/>
</dbReference>
<dbReference type="SUPFAM" id="SSF53335">
    <property type="entry name" value="S-adenosyl-L-methionine-dependent methyltransferases"/>
    <property type="match status" value="1"/>
</dbReference>
<keyword evidence="1 5" id="KW-0489">Methyltransferase</keyword>
<sequence>MKAYEATKIGQNRGAPRIWLEGMKAKLAGFLPGKRFNIRKDESRKTLILDLCPTGFRVVSRKSKSGQEVPVIDINSAELLQLFDGLTTVRVIVQQARIVILPSHVELAKQERLARVKAQLQSGEPLTIGSLSHGGGVLSHALHSGLRDAGIPVRLAFANEIRVELLEHAYRVNDCWDASTVPLATPMQHLAFDSWAMDHLPKVSILEAGIPCSGASTAGRGRNGAGHAEAHPEVGHLIVPFLAIVAKVQPAVICVENVPGDKNTGSMCILRNFLRDFGYVVHETQVDGHDWNSIENRSRLGVIAVTEGLQFSFADLRRPARLEQPIDSILEHVTDDDERWSEMAGLKVKQARDLNRPAFPR</sequence>
<dbReference type="Gene3D" id="3.40.50.150">
    <property type="entry name" value="Vaccinia Virus protein VP39"/>
    <property type="match status" value="1"/>
</dbReference>
<dbReference type="Pfam" id="PF00145">
    <property type="entry name" value="DNA_methylase"/>
    <property type="match status" value="1"/>
</dbReference>
<comment type="catalytic activity">
    <reaction evidence="4">
        <text>a 2'-deoxycytidine in DNA + S-adenosyl-L-methionine = a 5-methyl-2'-deoxycytidine in DNA + S-adenosyl-L-homocysteine + H(+)</text>
        <dbReference type="Rhea" id="RHEA:13681"/>
        <dbReference type="Rhea" id="RHEA-COMP:11369"/>
        <dbReference type="Rhea" id="RHEA-COMP:11370"/>
        <dbReference type="ChEBI" id="CHEBI:15378"/>
        <dbReference type="ChEBI" id="CHEBI:57856"/>
        <dbReference type="ChEBI" id="CHEBI:59789"/>
        <dbReference type="ChEBI" id="CHEBI:85452"/>
        <dbReference type="ChEBI" id="CHEBI:85454"/>
        <dbReference type="EC" id="2.1.1.37"/>
    </reaction>
</comment>
<organism evidence="5 6">
    <name type="scientific">Comamonas testosteroni (strain DSM 14576 / KF-1)</name>
    <name type="common">Pseudomonas testosteroni</name>
    <dbReference type="NCBI Taxonomy" id="399795"/>
    <lineage>
        <taxon>Bacteria</taxon>
        <taxon>Pseudomonadati</taxon>
        <taxon>Pseudomonadota</taxon>
        <taxon>Betaproteobacteria</taxon>
        <taxon>Burkholderiales</taxon>
        <taxon>Comamonadaceae</taxon>
        <taxon>Comamonas</taxon>
    </lineage>
</organism>
<proteinExistence type="predicted"/>
<dbReference type="REBASE" id="61120">
    <property type="entry name" value="M.CteKF1ORF2358P"/>
</dbReference>
<comment type="caution">
    <text evidence="5">The sequence shown here is derived from an EMBL/GenBank/DDBJ whole genome shotgun (WGS) entry which is preliminary data.</text>
</comment>
<evidence type="ECO:0000256" key="1">
    <source>
        <dbReference type="ARBA" id="ARBA00022603"/>
    </source>
</evidence>
<evidence type="ECO:0000313" key="6">
    <source>
        <dbReference type="Proteomes" id="UP000003039"/>
    </source>
</evidence>
<keyword evidence="2" id="KW-0808">Transferase</keyword>
<dbReference type="EMBL" id="AAUJ02000001">
    <property type="protein sequence ID" value="EED67412.1"/>
    <property type="molecule type" value="Genomic_DNA"/>
</dbReference>
<dbReference type="Proteomes" id="UP000003039">
    <property type="component" value="Unassembled WGS sequence"/>
</dbReference>
<evidence type="ECO:0000256" key="3">
    <source>
        <dbReference type="ARBA" id="ARBA00022747"/>
    </source>
</evidence>
<dbReference type="eggNOG" id="COG0270">
    <property type="taxonomic scope" value="Bacteria"/>
</dbReference>
<keyword evidence="3" id="KW-0680">Restriction system</keyword>
<evidence type="ECO:0000256" key="4">
    <source>
        <dbReference type="ARBA" id="ARBA00047422"/>
    </source>
</evidence>